<comment type="caution">
    <text evidence="1">The sequence shown here is derived from an EMBL/GenBank/DDBJ whole genome shotgun (WGS) entry which is preliminary data.</text>
</comment>
<name>A0AAU9KEI4_9CILI</name>
<dbReference type="AlphaFoldDB" id="A0AAU9KEI4"/>
<accession>A0AAU9KEI4</accession>
<gene>
    <name evidence="1" type="ORF">BSTOLATCC_MIC59853</name>
</gene>
<evidence type="ECO:0000313" key="1">
    <source>
        <dbReference type="EMBL" id="CAG9334051.1"/>
    </source>
</evidence>
<dbReference type="Proteomes" id="UP001162131">
    <property type="component" value="Unassembled WGS sequence"/>
</dbReference>
<evidence type="ECO:0000313" key="2">
    <source>
        <dbReference type="Proteomes" id="UP001162131"/>
    </source>
</evidence>
<reference evidence="1" key="1">
    <citation type="submission" date="2021-09" db="EMBL/GenBank/DDBJ databases">
        <authorList>
            <consortium name="AG Swart"/>
            <person name="Singh M."/>
            <person name="Singh A."/>
            <person name="Seah K."/>
            <person name="Emmerich C."/>
        </authorList>
    </citation>
    <scope>NUCLEOTIDE SEQUENCE</scope>
    <source>
        <strain evidence="1">ATCC30299</strain>
    </source>
</reference>
<protein>
    <submittedName>
        <fullName evidence="1">Uncharacterized protein</fullName>
    </submittedName>
</protein>
<sequence length="211" mass="24916">MDYQDDFFSDFQAKSVMLLNSNFIFNLASLYKPASDCISDFSPRARANNNFPKMYHRQSKFPKIGENQNKLLTKPAKRFRLKSRQNKSISPYPKTKIEVPLFRHSLYKKFIDVKSLGYKCKICRRLQCKCGVQNIDPVSEKVEEDFGRLKTKRNSIINEISEDFRYIDRVRSTTPMSKRSFTPSLKLRNFSPDKEYQLKNQNLSFSKDNYK</sequence>
<keyword evidence="2" id="KW-1185">Reference proteome</keyword>
<organism evidence="1 2">
    <name type="scientific">Blepharisma stoltei</name>
    <dbReference type="NCBI Taxonomy" id="1481888"/>
    <lineage>
        <taxon>Eukaryota</taxon>
        <taxon>Sar</taxon>
        <taxon>Alveolata</taxon>
        <taxon>Ciliophora</taxon>
        <taxon>Postciliodesmatophora</taxon>
        <taxon>Heterotrichea</taxon>
        <taxon>Heterotrichida</taxon>
        <taxon>Blepharismidae</taxon>
        <taxon>Blepharisma</taxon>
    </lineage>
</organism>
<proteinExistence type="predicted"/>
<dbReference type="EMBL" id="CAJZBQ010000057">
    <property type="protein sequence ID" value="CAG9334051.1"/>
    <property type="molecule type" value="Genomic_DNA"/>
</dbReference>